<dbReference type="PANTHER" id="PTHR45161">
    <property type="entry name" value="CYTOSKELETON-ASSOCIATED PROTEIN 4"/>
    <property type="match status" value="1"/>
</dbReference>
<comment type="subcellular location">
    <subcellularLocation>
        <location evidence="1">Cell membrane</location>
    </subcellularLocation>
    <subcellularLocation>
        <location evidence="2">Cytoplasm</location>
    </subcellularLocation>
</comment>
<evidence type="ECO:0000256" key="5">
    <source>
        <dbReference type="ARBA" id="ARBA00022553"/>
    </source>
</evidence>
<name>A0A4Y2D0G1_ARAVE</name>
<dbReference type="InterPro" id="IPR014710">
    <property type="entry name" value="RmlC-like_jellyroll"/>
</dbReference>
<protein>
    <submittedName>
        <fullName evidence="7">Uncharacterized protein</fullName>
    </submittedName>
</protein>
<gene>
    <name evidence="7" type="ORF">AVEN_29443_1</name>
</gene>
<dbReference type="Proteomes" id="UP000499080">
    <property type="component" value="Unassembled WGS sequence"/>
</dbReference>
<keyword evidence="5" id="KW-0597">Phosphoprotein</keyword>
<keyword evidence="6" id="KW-0472">Membrane</keyword>
<dbReference type="AlphaFoldDB" id="A0A4Y2D0G1"/>
<evidence type="ECO:0000313" key="7">
    <source>
        <dbReference type="EMBL" id="GBM09596.1"/>
    </source>
</evidence>
<evidence type="ECO:0000256" key="3">
    <source>
        <dbReference type="ARBA" id="ARBA00022475"/>
    </source>
</evidence>
<sequence length="116" mass="13167">MAIYGELKFFESLKKEPADRTADDHQIIYSYLHGLEALSSLREASLRALCKTVRYEAYEANDILYCPQLDQVQESVRPLQTIGERFMEKEVSAASVGTRPWTPEGRSLPLSIALML</sequence>
<evidence type="ECO:0000256" key="6">
    <source>
        <dbReference type="ARBA" id="ARBA00023136"/>
    </source>
</evidence>
<accession>A0A4Y2D0G1</accession>
<comment type="caution">
    <text evidence="7">The sequence shown here is derived from an EMBL/GenBank/DDBJ whole genome shotgun (WGS) entry which is preliminary data.</text>
</comment>
<organism evidence="7 8">
    <name type="scientific">Araneus ventricosus</name>
    <name type="common">Orbweaver spider</name>
    <name type="synonym">Epeira ventricosa</name>
    <dbReference type="NCBI Taxonomy" id="182803"/>
    <lineage>
        <taxon>Eukaryota</taxon>
        <taxon>Metazoa</taxon>
        <taxon>Ecdysozoa</taxon>
        <taxon>Arthropoda</taxon>
        <taxon>Chelicerata</taxon>
        <taxon>Arachnida</taxon>
        <taxon>Araneae</taxon>
        <taxon>Araneomorphae</taxon>
        <taxon>Entelegynae</taxon>
        <taxon>Araneoidea</taxon>
        <taxon>Araneidae</taxon>
        <taxon>Araneus</taxon>
    </lineage>
</organism>
<reference evidence="7 8" key="1">
    <citation type="journal article" date="2019" name="Sci. Rep.">
        <title>Orb-weaving spider Araneus ventricosus genome elucidates the spidroin gene catalogue.</title>
        <authorList>
            <person name="Kono N."/>
            <person name="Nakamura H."/>
            <person name="Ohtoshi R."/>
            <person name="Moran D.A.P."/>
            <person name="Shinohara A."/>
            <person name="Yoshida Y."/>
            <person name="Fujiwara M."/>
            <person name="Mori M."/>
            <person name="Tomita M."/>
            <person name="Arakawa K."/>
        </authorList>
    </citation>
    <scope>NUCLEOTIDE SEQUENCE [LARGE SCALE GENOMIC DNA]</scope>
</reference>
<keyword evidence="4" id="KW-0963">Cytoplasm</keyword>
<evidence type="ECO:0000313" key="8">
    <source>
        <dbReference type="Proteomes" id="UP000499080"/>
    </source>
</evidence>
<dbReference type="GO" id="GO:0005737">
    <property type="term" value="C:cytoplasm"/>
    <property type="evidence" value="ECO:0007669"/>
    <property type="project" value="UniProtKB-SubCell"/>
</dbReference>
<keyword evidence="8" id="KW-1185">Reference proteome</keyword>
<proteinExistence type="predicted"/>
<evidence type="ECO:0000256" key="1">
    <source>
        <dbReference type="ARBA" id="ARBA00004236"/>
    </source>
</evidence>
<dbReference type="GO" id="GO:0005886">
    <property type="term" value="C:plasma membrane"/>
    <property type="evidence" value="ECO:0007669"/>
    <property type="project" value="UniProtKB-SubCell"/>
</dbReference>
<evidence type="ECO:0000256" key="4">
    <source>
        <dbReference type="ARBA" id="ARBA00022490"/>
    </source>
</evidence>
<dbReference type="Gene3D" id="2.60.120.10">
    <property type="entry name" value="Jelly Rolls"/>
    <property type="match status" value="1"/>
</dbReference>
<dbReference type="EMBL" id="BGPR01000272">
    <property type="protein sequence ID" value="GBM09596.1"/>
    <property type="molecule type" value="Genomic_DNA"/>
</dbReference>
<dbReference type="OrthoDB" id="546434at2759"/>
<keyword evidence="3" id="KW-1003">Cell membrane</keyword>
<evidence type="ECO:0000256" key="2">
    <source>
        <dbReference type="ARBA" id="ARBA00004496"/>
    </source>
</evidence>
<dbReference type="PANTHER" id="PTHR45161:SF3">
    <property type="entry name" value="METHYL-ACCEPTING CHEMOTAXIS PROTEIN"/>
    <property type="match status" value="1"/>
</dbReference>